<name>A0ABS5B324_9STRE</name>
<evidence type="ECO:0000313" key="4">
    <source>
        <dbReference type="Proteomes" id="UP001519296"/>
    </source>
</evidence>
<accession>A0ABS5B324</accession>
<feature type="region of interest" description="Disordered" evidence="1">
    <location>
        <begin position="26"/>
        <end position="53"/>
    </location>
</feature>
<keyword evidence="2" id="KW-1133">Transmembrane helix</keyword>
<gene>
    <name evidence="3" type="ORF">C4K46_03885</name>
</gene>
<protein>
    <submittedName>
        <fullName evidence="3">Uncharacterized protein</fullName>
    </submittedName>
</protein>
<evidence type="ECO:0000313" key="3">
    <source>
        <dbReference type="EMBL" id="MBP2623076.1"/>
    </source>
</evidence>
<organism evidence="3 4">
    <name type="scientific">Streptococcus oricebi</name>
    <dbReference type="NCBI Taxonomy" id="1547447"/>
    <lineage>
        <taxon>Bacteria</taxon>
        <taxon>Bacillati</taxon>
        <taxon>Bacillota</taxon>
        <taxon>Bacilli</taxon>
        <taxon>Lactobacillales</taxon>
        <taxon>Streptococcaceae</taxon>
        <taxon>Streptococcus</taxon>
    </lineage>
</organism>
<keyword evidence="2" id="KW-0472">Membrane</keyword>
<dbReference type="Proteomes" id="UP001519296">
    <property type="component" value="Unassembled WGS sequence"/>
</dbReference>
<reference evidence="3 4" key="1">
    <citation type="submission" date="2018-02" db="EMBL/GenBank/DDBJ databases">
        <title>Draft genome sequence of Streptococcus oricebi CCUG 70868T type strain.</title>
        <authorList>
            <person name="Mendez V."/>
            <person name="Salva-Serra F."/>
            <person name="Jaen-Luchoro D."/>
            <person name="Gonzales-Siles L."/>
            <person name="Karlsson R."/>
            <person name="Engstrom-Jakobsson H."/>
            <person name="Busquets A."/>
            <person name="Gomila M."/>
            <person name="Pineiro-Iglesias B."/>
            <person name="Bennasar-Figueras A."/>
            <person name="Seeger M."/>
            <person name="Moore E."/>
        </authorList>
    </citation>
    <scope>NUCLEOTIDE SEQUENCE [LARGE SCALE GENOMIC DNA]</scope>
    <source>
        <strain evidence="3 4">CCUG 70868</strain>
    </source>
</reference>
<keyword evidence="2" id="KW-0812">Transmembrane</keyword>
<evidence type="ECO:0000256" key="1">
    <source>
        <dbReference type="SAM" id="MobiDB-lite"/>
    </source>
</evidence>
<sequence length="116" mass="13291">MTGHKKTVLEKNQDLLKKQEAYLKRQKEKRQDLLKEHNSKLSNMSRRMAEETYPRPEKALTYSKLGLGIGYLLLGAGLLLAIYQPLKGLGTALVGGLTVFSNRQQMKKTIRYLKRD</sequence>
<dbReference type="EMBL" id="PRDG01000002">
    <property type="protein sequence ID" value="MBP2623076.1"/>
    <property type="molecule type" value="Genomic_DNA"/>
</dbReference>
<comment type="caution">
    <text evidence="3">The sequence shown here is derived from an EMBL/GenBank/DDBJ whole genome shotgun (WGS) entry which is preliminary data.</text>
</comment>
<proteinExistence type="predicted"/>
<evidence type="ECO:0000256" key="2">
    <source>
        <dbReference type="SAM" id="Phobius"/>
    </source>
</evidence>
<keyword evidence="4" id="KW-1185">Reference proteome</keyword>
<feature type="transmembrane region" description="Helical" evidence="2">
    <location>
        <begin position="65"/>
        <end position="83"/>
    </location>
</feature>
<feature type="compositionally biased region" description="Basic and acidic residues" evidence="1">
    <location>
        <begin position="26"/>
        <end position="39"/>
    </location>
</feature>